<dbReference type="Proteomes" id="UP000198329">
    <property type="component" value="Chromosome II"/>
</dbReference>
<protein>
    <submittedName>
        <fullName evidence="1">Uncharacterized protein</fullName>
    </submittedName>
</protein>
<evidence type="ECO:0000313" key="1">
    <source>
        <dbReference type="EMBL" id="ASM56089.1"/>
    </source>
</evidence>
<name>A0AAC9XZQ0_9GAMM</name>
<keyword evidence="2" id="KW-1185">Reference proteome</keyword>
<proteinExistence type="predicted"/>
<evidence type="ECO:0000313" key="2">
    <source>
        <dbReference type="Proteomes" id="UP000198329"/>
    </source>
</evidence>
<gene>
    <name evidence="1" type="ORF">PNIG_b0516</name>
</gene>
<dbReference type="AlphaFoldDB" id="A0AAC9XZQ0"/>
<organism evidence="1 2">
    <name type="scientific">Pseudoalteromonas nigrifaciens</name>
    <dbReference type="NCBI Taxonomy" id="28109"/>
    <lineage>
        <taxon>Bacteria</taxon>
        <taxon>Pseudomonadati</taxon>
        <taxon>Pseudomonadota</taxon>
        <taxon>Gammaproteobacteria</taxon>
        <taxon>Alteromonadales</taxon>
        <taxon>Pseudoalteromonadaceae</taxon>
        <taxon>Pseudoalteromonas</taxon>
    </lineage>
</organism>
<reference evidence="1 2" key="1">
    <citation type="submission" date="2015-03" db="EMBL/GenBank/DDBJ databases">
        <authorList>
            <person name="Xie B.-B."/>
            <person name="Rong J.-C."/>
            <person name="Qin Q.-L."/>
            <person name="Zhang Y.-Z."/>
        </authorList>
    </citation>
    <scope>NUCLEOTIDE SEQUENCE [LARGE SCALE GENOMIC DNA]</scope>
    <source>
        <strain evidence="1 2">KMM 661</strain>
    </source>
</reference>
<accession>A0AAC9XZQ0</accession>
<dbReference type="KEGG" id="png:PNIG_b0516"/>
<dbReference type="EMBL" id="CP011037">
    <property type="protein sequence ID" value="ASM56089.1"/>
    <property type="molecule type" value="Genomic_DNA"/>
</dbReference>
<sequence>MLRFFMPVKVALSLRRDLAKFCCLISQMKKNNVFQRIAVSPCV</sequence>